<keyword evidence="1" id="KW-0812">Transmembrane</keyword>
<keyword evidence="2" id="KW-0732">Signal</keyword>
<keyword evidence="1" id="KW-1133">Transmembrane helix</keyword>
<feature type="transmembrane region" description="Helical" evidence="1">
    <location>
        <begin position="89"/>
        <end position="110"/>
    </location>
</feature>
<sequence>MNVGIKRFEWRTTMTALSASVMAFLTANSSVFAAELTNSTKDTASTIITYLIVATIVVGAIGGIVGILSITSGISWLTQQGQKRLMYSLFGIAGALLFVTVVAFIIKAVTGGGGSFTWSWSF</sequence>
<dbReference type="Proteomes" id="UP000371977">
    <property type="component" value="Unassembled WGS sequence"/>
</dbReference>
<feature type="transmembrane region" description="Helical" evidence="1">
    <location>
        <begin position="49"/>
        <end position="77"/>
    </location>
</feature>
<gene>
    <name evidence="3" type="ORF">ESZ50_00500</name>
</gene>
<feature type="signal peptide" evidence="2">
    <location>
        <begin position="1"/>
        <end position="33"/>
    </location>
</feature>
<keyword evidence="1" id="KW-0472">Membrane</keyword>
<reference evidence="3 4" key="1">
    <citation type="submission" date="2019-01" db="EMBL/GenBank/DDBJ databases">
        <title>Weissella sp. nov., a novel lactic acid bacterium isolated from animal feces.</title>
        <authorList>
            <person name="Wang L.-T."/>
        </authorList>
    </citation>
    <scope>NUCLEOTIDE SEQUENCE [LARGE SCALE GENOMIC DNA]</scope>
    <source>
        <strain evidence="3 4">8H-2</strain>
    </source>
</reference>
<evidence type="ECO:0000256" key="2">
    <source>
        <dbReference type="SAM" id="SignalP"/>
    </source>
</evidence>
<proteinExistence type="predicted"/>
<evidence type="ECO:0000313" key="3">
    <source>
        <dbReference type="EMBL" id="TYC51047.1"/>
    </source>
</evidence>
<dbReference type="EMBL" id="SDGZ01000003">
    <property type="protein sequence ID" value="TYC51047.1"/>
    <property type="molecule type" value="Genomic_DNA"/>
</dbReference>
<name>A0A6C2CAM1_9LACO</name>
<organism evidence="3 4">
    <name type="scientific">Weissella muntiaci</name>
    <dbReference type="NCBI Taxonomy" id="2508881"/>
    <lineage>
        <taxon>Bacteria</taxon>
        <taxon>Bacillati</taxon>
        <taxon>Bacillota</taxon>
        <taxon>Bacilli</taxon>
        <taxon>Lactobacillales</taxon>
        <taxon>Lactobacillaceae</taxon>
        <taxon>Weissella</taxon>
    </lineage>
</organism>
<comment type="caution">
    <text evidence="3">The sequence shown here is derived from an EMBL/GenBank/DDBJ whole genome shotgun (WGS) entry which is preliminary data.</text>
</comment>
<keyword evidence="4" id="KW-1185">Reference proteome</keyword>
<evidence type="ECO:0000256" key="1">
    <source>
        <dbReference type="SAM" id="Phobius"/>
    </source>
</evidence>
<feature type="chain" id="PRO_5025503225" evidence="2">
    <location>
        <begin position="34"/>
        <end position="122"/>
    </location>
</feature>
<accession>A0A6C2CAM1</accession>
<dbReference type="RefSeq" id="WP_148621633.1">
    <property type="nucleotide sequence ID" value="NZ_SDGZ01000003.1"/>
</dbReference>
<dbReference type="OrthoDB" id="9936554at2"/>
<protein>
    <submittedName>
        <fullName evidence="3">Uncharacterized protein</fullName>
    </submittedName>
</protein>
<evidence type="ECO:0000313" key="4">
    <source>
        <dbReference type="Proteomes" id="UP000371977"/>
    </source>
</evidence>
<dbReference type="AlphaFoldDB" id="A0A6C2CAM1"/>